<accession>A0A8B8CWQ2</accession>
<evidence type="ECO:0000256" key="1">
    <source>
        <dbReference type="ARBA" id="ARBA00004323"/>
    </source>
</evidence>
<proteinExistence type="inferred from homology"/>
<dbReference type="EC" id="2.4.1.-" evidence="11"/>
<dbReference type="FunFam" id="3.90.550.50:FF:000001">
    <property type="entry name" value="Hexosyltransferase"/>
    <property type="match status" value="1"/>
</dbReference>
<comment type="similarity">
    <text evidence="2 11">Belongs to the glycosyltransferase 31 family.</text>
</comment>
<dbReference type="GO" id="GO:0006493">
    <property type="term" value="P:protein O-linked glycosylation"/>
    <property type="evidence" value="ECO:0007669"/>
    <property type="project" value="TreeGrafter"/>
</dbReference>
<evidence type="ECO:0000256" key="4">
    <source>
        <dbReference type="ARBA" id="ARBA00022679"/>
    </source>
</evidence>
<evidence type="ECO:0000256" key="6">
    <source>
        <dbReference type="ARBA" id="ARBA00022968"/>
    </source>
</evidence>
<organism evidence="12 13">
    <name type="scientific">Crassostrea virginica</name>
    <name type="common">Eastern oyster</name>
    <dbReference type="NCBI Taxonomy" id="6565"/>
    <lineage>
        <taxon>Eukaryota</taxon>
        <taxon>Metazoa</taxon>
        <taxon>Spiralia</taxon>
        <taxon>Lophotrochozoa</taxon>
        <taxon>Mollusca</taxon>
        <taxon>Bivalvia</taxon>
        <taxon>Autobranchia</taxon>
        <taxon>Pteriomorphia</taxon>
        <taxon>Ostreida</taxon>
        <taxon>Ostreoidea</taxon>
        <taxon>Ostreidae</taxon>
        <taxon>Crassostrea</taxon>
    </lineage>
</organism>
<dbReference type="Proteomes" id="UP000694844">
    <property type="component" value="Chromosome 3"/>
</dbReference>
<evidence type="ECO:0000256" key="10">
    <source>
        <dbReference type="ARBA" id="ARBA00023180"/>
    </source>
</evidence>
<keyword evidence="7" id="KW-1133">Transmembrane helix</keyword>
<evidence type="ECO:0000256" key="11">
    <source>
        <dbReference type="RuleBase" id="RU363063"/>
    </source>
</evidence>
<dbReference type="PANTHER" id="PTHR11214">
    <property type="entry name" value="BETA-1,3-N-ACETYLGLUCOSAMINYLTRANSFERASE"/>
    <property type="match status" value="1"/>
</dbReference>
<evidence type="ECO:0000256" key="5">
    <source>
        <dbReference type="ARBA" id="ARBA00022692"/>
    </source>
</evidence>
<dbReference type="GeneID" id="111122660"/>
<gene>
    <name evidence="13" type="primary">LOC111122660</name>
</gene>
<keyword evidence="5" id="KW-0812">Transmembrane</keyword>
<keyword evidence="9" id="KW-0472">Membrane</keyword>
<reference evidence="13" key="1">
    <citation type="submission" date="2025-08" db="UniProtKB">
        <authorList>
            <consortium name="RefSeq"/>
        </authorList>
    </citation>
    <scope>IDENTIFICATION</scope>
    <source>
        <tissue evidence="13">Whole sample</tissue>
    </source>
</reference>
<dbReference type="RefSeq" id="XP_022320223.1">
    <property type="nucleotide sequence ID" value="XM_022464515.1"/>
</dbReference>
<dbReference type="PANTHER" id="PTHR11214:SF314">
    <property type="entry name" value="HEXOSYLTRANSFERASE"/>
    <property type="match status" value="1"/>
</dbReference>
<evidence type="ECO:0000256" key="3">
    <source>
        <dbReference type="ARBA" id="ARBA00022676"/>
    </source>
</evidence>
<dbReference type="KEGG" id="cvn:111122660"/>
<evidence type="ECO:0000313" key="12">
    <source>
        <dbReference type="Proteomes" id="UP000694844"/>
    </source>
</evidence>
<evidence type="ECO:0000313" key="13">
    <source>
        <dbReference type="RefSeq" id="XP_022320223.1"/>
    </source>
</evidence>
<dbReference type="InterPro" id="IPR002659">
    <property type="entry name" value="Glyco_trans_31"/>
</dbReference>
<dbReference type="OrthoDB" id="2139606at2759"/>
<name>A0A8B8CWQ2_CRAVI</name>
<dbReference type="GO" id="GO:0008499">
    <property type="term" value="F:N-acetyl-beta-D-glucosaminide beta-(1,3)-galactosyltransferase activity"/>
    <property type="evidence" value="ECO:0007669"/>
    <property type="project" value="TreeGrafter"/>
</dbReference>
<keyword evidence="8 11" id="KW-0333">Golgi apparatus</keyword>
<evidence type="ECO:0000256" key="8">
    <source>
        <dbReference type="ARBA" id="ARBA00023034"/>
    </source>
</evidence>
<dbReference type="AlphaFoldDB" id="A0A8B8CWQ2"/>
<evidence type="ECO:0000256" key="7">
    <source>
        <dbReference type="ARBA" id="ARBA00022989"/>
    </source>
</evidence>
<keyword evidence="6" id="KW-0735">Signal-anchor</keyword>
<keyword evidence="12" id="KW-1185">Reference proteome</keyword>
<evidence type="ECO:0000256" key="9">
    <source>
        <dbReference type="ARBA" id="ARBA00023136"/>
    </source>
</evidence>
<comment type="subcellular location">
    <subcellularLocation>
        <location evidence="1 11">Golgi apparatus membrane</location>
        <topology evidence="1 11">Single-pass type II membrane protein</topology>
    </subcellularLocation>
</comment>
<protein>
    <recommendedName>
        <fullName evidence="11">Hexosyltransferase</fullName>
        <ecNumber evidence="11">2.4.1.-</ecNumber>
    </recommendedName>
</protein>
<sequence length="404" mass="46087">MADYKGICCNRCHRVCNTATFIYITATLSTLALLHIFNVTSRMDTIFTLSKKMNSVVSQFYLKNGFANDSKEMEVLIGNMNEKTKEASTTSLPSGRNAPRFTTYTTKTRVLPSNVKKKVTTDEKERPLNCSSCFLHNYTYVLNNENICKPTDRSSAIDIIVLITSIHANSEKRKALRETWLSPTLKNEGNFRYVFLLGMTLNKKLQVALETESATFKDIVQEDFIDSYHNLTLKTIMSFKWASTYCHNAKFAIKTDDDMFVNLPGLKQIVLKHEKRLQSSLGGQCRLNEGPIRQKGYKWYVPKALYPQPKYPGYCSGTGYVTSMSMARKIYEVSQHVPFFYLEDVYIGLCVHRLGMTVISLPGFNPVRVPINCNYKNGNIITSHHFDPKLLHDVWGLKCNNTVF</sequence>
<keyword evidence="3 11" id="KW-0328">Glycosyltransferase</keyword>
<keyword evidence="10" id="KW-0325">Glycoprotein</keyword>
<evidence type="ECO:0000256" key="2">
    <source>
        <dbReference type="ARBA" id="ARBA00008661"/>
    </source>
</evidence>
<dbReference type="Pfam" id="PF01762">
    <property type="entry name" value="Galactosyl_T"/>
    <property type="match status" value="1"/>
</dbReference>
<dbReference type="GO" id="GO:0000139">
    <property type="term" value="C:Golgi membrane"/>
    <property type="evidence" value="ECO:0007669"/>
    <property type="project" value="UniProtKB-SubCell"/>
</dbReference>
<keyword evidence="4" id="KW-0808">Transferase</keyword>
<dbReference type="Gene3D" id="3.90.550.50">
    <property type="match status" value="1"/>
</dbReference>